<dbReference type="CDD" id="cd06222">
    <property type="entry name" value="RNase_H_like"/>
    <property type="match status" value="1"/>
</dbReference>
<dbReference type="PANTHER" id="PTHR47074">
    <property type="entry name" value="BNAC02G40300D PROTEIN"/>
    <property type="match status" value="1"/>
</dbReference>
<dbReference type="Gene3D" id="3.30.420.10">
    <property type="entry name" value="Ribonuclease H-like superfamily/Ribonuclease H"/>
    <property type="match status" value="1"/>
</dbReference>
<dbReference type="InterPro" id="IPR036397">
    <property type="entry name" value="RNaseH_sf"/>
</dbReference>
<feature type="domain" description="RNase H type-1" evidence="1">
    <location>
        <begin position="40"/>
        <end position="120"/>
    </location>
</feature>
<dbReference type="PANTHER" id="PTHR47074:SF61">
    <property type="entry name" value="RNASE H TYPE-1 DOMAIN-CONTAINING PROTEIN"/>
    <property type="match status" value="1"/>
</dbReference>
<gene>
    <name evidence="2" type="ORF">Gotri_027121</name>
</gene>
<dbReference type="InterPro" id="IPR012337">
    <property type="entry name" value="RNaseH-like_sf"/>
</dbReference>
<dbReference type="GO" id="GO:0004523">
    <property type="term" value="F:RNA-DNA hybrid ribonuclease activity"/>
    <property type="evidence" value="ECO:0007669"/>
    <property type="project" value="InterPro"/>
</dbReference>
<dbReference type="InterPro" id="IPR002156">
    <property type="entry name" value="RNaseH_domain"/>
</dbReference>
<dbReference type="InterPro" id="IPR052929">
    <property type="entry name" value="RNase_H-like_EbsB-rel"/>
</dbReference>
<keyword evidence="3" id="KW-1185">Reference proteome</keyword>
<name>A0A7J9FP12_9ROSI</name>
<evidence type="ECO:0000313" key="2">
    <source>
        <dbReference type="EMBL" id="MBA0787050.1"/>
    </source>
</evidence>
<dbReference type="InterPro" id="IPR044730">
    <property type="entry name" value="RNase_H-like_dom_plant"/>
</dbReference>
<protein>
    <recommendedName>
        <fullName evidence="1">RNase H type-1 domain-containing protein</fullName>
    </recommendedName>
</protein>
<organism evidence="2 3">
    <name type="scientific">Gossypium trilobum</name>
    <dbReference type="NCBI Taxonomy" id="34281"/>
    <lineage>
        <taxon>Eukaryota</taxon>
        <taxon>Viridiplantae</taxon>
        <taxon>Streptophyta</taxon>
        <taxon>Embryophyta</taxon>
        <taxon>Tracheophyta</taxon>
        <taxon>Spermatophyta</taxon>
        <taxon>Magnoliopsida</taxon>
        <taxon>eudicotyledons</taxon>
        <taxon>Gunneridae</taxon>
        <taxon>Pentapetalae</taxon>
        <taxon>rosids</taxon>
        <taxon>malvids</taxon>
        <taxon>Malvales</taxon>
        <taxon>Malvaceae</taxon>
        <taxon>Malvoideae</taxon>
        <taxon>Gossypium</taxon>
    </lineage>
</organism>
<dbReference type="EMBL" id="JABEZW010225255">
    <property type="protein sequence ID" value="MBA0787050.1"/>
    <property type="molecule type" value="Genomic_DNA"/>
</dbReference>
<sequence length="123" mass="14240">MKRFIENYLLELEGIKRRLPVRRIETERWRLLETMHVKINFDAAYLQQNKKSCSGIVIRNEEGQFLKAKVYQNKYIPNTFAAEAVACVQAAQFGVESGYLKVEIEGDALSVIRKLQNESDDKS</sequence>
<dbReference type="SUPFAM" id="SSF53098">
    <property type="entry name" value="Ribonuclease H-like"/>
    <property type="match status" value="1"/>
</dbReference>
<dbReference type="GO" id="GO:0003676">
    <property type="term" value="F:nucleic acid binding"/>
    <property type="evidence" value="ECO:0007669"/>
    <property type="project" value="InterPro"/>
</dbReference>
<dbReference type="Pfam" id="PF13456">
    <property type="entry name" value="RVT_3"/>
    <property type="match status" value="1"/>
</dbReference>
<dbReference type="Proteomes" id="UP000593568">
    <property type="component" value="Unassembled WGS sequence"/>
</dbReference>
<reference evidence="2 3" key="1">
    <citation type="journal article" date="2019" name="Genome Biol. Evol.">
        <title>Insights into the evolution of the New World diploid cottons (Gossypium, subgenus Houzingenia) based on genome sequencing.</title>
        <authorList>
            <person name="Grover C.E."/>
            <person name="Arick M.A. 2nd"/>
            <person name="Thrash A."/>
            <person name="Conover J.L."/>
            <person name="Sanders W.S."/>
            <person name="Peterson D.G."/>
            <person name="Frelichowski J.E."/>
            <person name="Scheffler J.A."/>
            <person name="Scheffler B.E."/>
            <person name="Wendel J.F."/>
        </authorList>
    </citation>
    <scope>NUCLEOTIDE SEQUENCE [LARGE SCALE GENOMIC DNA]</scope>
    <source>
        <strain evidence="2">8</strain>
        <tissue evidence="2">Leaf</tissue>
    </source>
</reference>
<dbReference type="AlphaFoldDB" id="A0A7J9FP12"/>
<evidence type="ECO:0000313" key="3">
    <source>
        <dbReference type="Proteomes" id="UP000593568"/>
    </source>
</evidence>
<evidence type="ECO:0000259" key="1">
    <source>
        <dbReference type="Pfam" id="PF13456"/>
    </source>
</evidence>
<accession>A0A7J9FP12</accession>
<proteinExistence type="predicted"/>
<comment type="caution">
    <text evidence="2">The sequence shown here is derived from an EMBL/GenBank/DDBJ whole genome shotgun (WGS) entry which is preliminary data.</text>
</comment>